<evidence type="ECO:0000313" key="1">
    <source>
        <dbReference type="EMBL" id="CAE8727946.1"/>
    </source>
</evidence>
<name>A0A813LEY8_POLGL</name>
<feature type="non-terminal residue" evidence="1">
    <location>
        <position position="61"/>
    </location>
</feature>
<organism evidence="1 2">
    <name type="scientific">Polarella glacialis</name>
    <name type="common">Dinoflagellate</name>
    <dbReference type="NCBI Taxonomy" id="89957"/>
    <lineage>
        <taxon>Eukaryota</taxon>
        <taxon>Sar</taxon>
        <taxon>Alveolata</taxon>
        <taxon>Dinophyceae</taxon>
        <taxon>Suessiales</taxon>
        <taxon>Suessiaceae</taxon>
        <taxon>Polarella</taxon>
    </lineage>
</organism>
<accession>A0A813LEY8</accession>
<feature type="non-terminal residue" evidence="1">
    <location>
        <position position="1"/>
    </location>
</feature>
<dbReference type="EMBL" id="CAJNNW010035472">
    <property type="protein sequence ID" value="CAE8727946.1"/>
    <property type="molecule type" value="Genomic_DNA"/>
</dbReference>
<comment type="caution">
    <text evidence="1">The sequence shown here is derived from an EMBL/GenBank/DDBJ whole genome shotgun (WGS) entry which is preliminary data.</text>
</comment>
<protein>
    <submittedName>
        <fullName evidence="1">Uncharacterized protein</fullName>
    </submittedName>
</protein>
<reference evidence="1" key="1">
    <citation type="submission" date="2021-02" db="EMBL/GenBank/DDBJ databases">
        <authorList>
            <person name="Dougan E. K."/>
            <person name="Rhodes N."/>
            <person name="Thang M."/>
            <person name="Chan C."/>
        </authorList>
    </citation>
    <scope>NUCLEOTIDE SEQUENCE</scope>
</reference>
<dbReference type="Proteomes" id="UP000626109">
    <property type="component" value="Unassembled WGS sequence"/>
</dbReference>
<gene>
    <name evidence="1" type="ORF">PGLA2088_LOCUS44965</name>
</gene>
<sequence>SSGSGGIKAEQSSVQQIAFRCSECLLRSWSAEELEDDTAGDAPRTLVVAFAGLAQGVGGGP</sequence>
<evidence type="ECO:0000313" key="2">
    <source>
        <dbReference type="Proteomes" id="UP000626109"/>
    </source>
</evidence>
<proteinExistence type="predicted"/>
<dbReference type="AlphaFoldDB" id="A0A813LEY8"/>